<dbReference type="OrthoDB" id="5837917at2759"/>
<evidence type="ECO:0000313" key="2">
    <source>
        <dbReference type="EMBL" id="VBB25614.1"/>
    </source>
</evidence>
<accession>A0A498RXV7</accession>
<feature type="region of interest" description="Disordered" evidence="1">
    <location>
        <begin position="369"/>
        <end position="392"/>
    </location>
</feature>
<evidence type="ECO:0000313" key="3">
    <source>
        <dbReference type="Proteomes" id="UP000276991"/>
    </source>
</evidence>
<evidence type="ECO:0000256" key="1">
    <source>
        <dbReference type="SAM" id="MobiDB-lite"/>
    </source>
</evidence>
<dbReference type="Proteomes" id="UP000276991">
    <property type="component" value="Unassembled WGS sequence"/>
</dbReference>
<feature type="compositionally biased region" description="Polar residues" evidence="1">
    <location>
        <begin position="178"/>
        <end position="203"/>
    </location>
</feature>
<keyword evidence="3" id="KW-1185">Reference proteome</keyword>
<organism evidence="2 3">
    <name type="scientific">Acanthocheilonema viteae</name>
    <name type="common">Filarial nematode worm</name>
    <name type="synonym">Dipetalonema viteae</name>
    <dbReference type="NCBI Taxonomy" id="6277"/>
    <lineage>
        <taxon>Eukaryota</taxon>
        <taxon>Metazoa</taxon>
        <taxon>Ecdysozoa</taxon>
        <taxon>Nematoda</taxon>
        <taxon>Chromadorea</taxon>
        <taxon>Rhabditida</taxon>
        <taxon>Spirurina</taxon>
        <taxon>Spiruromorpha</taxon>
        <taxon>Filarioidea</taxon>
        <taxon>Onchocercidae</taxon>
        <taxon>Acanthocheilonema</taxon>
    </lineage>
</organism>
<feature type="region of interest" description="Disordered" evidence="1">
    <location>
        <begin position="157"/>
        <end position="203"/>
    </location>
</feature>
<dbReference type="EMBL" id="UPTC01000026">
    <property type="protein sequence ID" value="VBB25614.1"/>
    <property type="molecule type" value="Genomic_DNA"/>
</dbReference>
<reference evidence="2 3" key="1">
    <citation type="submission" date="2018-08" db="EMBL/GenBank/DDBJ databases">
        <authorList>
            <person name="Laetsch R D."/>
            <person name="Stevens L."/>
            <person name="Kumar S."/>
            <person name="Blaxter L. M."/>
        </authorList>
    </citation>
    <scope>NUCLEOTIDE SEQUENCE [LARGE SCALE GENOMIC DNA]</scope>
</reference>
<proteinExistence type="predicted"/>
<sequence length="636" mass="70584">MANAKTKLFTPKETIYRGDLINLIWNRRVIETVICVQHTDTERNNIKTESCKEFDQEEASMKSIADKNQDKRITSVAFDGQSFQYIRISEDCVTSEVSHNRGRNTAEDVQRYRYSNVRDTVATNNETNDRLTHFQSHSGRNNKHMDATMHTTFCIPLRQRSSHAAKPGDEGGVPSRPISLSSQPHSSRLDSSNESYNRSSNAMDVSPAKVDTFATFLPRKFYFSYKFFNASQRSESLNDDQINSTKVVPLPASQSMMISCNSSKSFLLRSITPYVQQTTTVQKTPSEVIQPPIPPSTHLISGSLATSQTLPLPHCNFSVPTTTGTLSHGPPYDYAADDSLCRNRDPVLIKETFHENHCCENAPRRLKLKTTDGPSPGLRSTYGRSGWQDGTKQSVLPYPGSGTSRCYTKPSPSLPLLPLGQAYGRGAPRRLILSSFSESHCCEAESFGKPSGFRSNKEGNEQAYNSCCVGNVPSDATSSIMQSTYNGTNITYTAAGTAPPPKTFRGDPDQVVICSSTTSGRTVTYPYPSKSTYTYAECDTDHSRTSFREGICKSSMHSNGKYSKRTYSTNLACPPTAVTNPSLKKESNQMVHDGQTSSMEEYQQNFKEDKNIGRRATSISAFSKFYFLSLSKTKIP</sequence>
<dbReference type="AlphaFoldDB" id="A0A498RXV7"/>
<protein>
    <submittedName>
        <fullName evidence="2">Uncharacterized protein</fullName>
    </submittedName>
</protein>
<gene>
    <name evidence="2" type="ORF">NAV_LOCUS444</name>
</gene>
<name>A0A498RXV7_ACAVI</name>